<feature type="compositionally biased region" description="Basic residues" evidence="1">
    <location>
        <begin position="154"/>
        <end position="166"/>
    </location>
</feature>
<feature type="compositionally biased region" description="Basic residues" evidence="1">
    <location>
        <begin position="243"/>
        <end position="253"/>
    </location>
</feature>
<evidence type="ECO:0000313" key="3">
    <source>
        <dbReference type="RefSeq" id="XP_019642749.1"/>
    </source>
</evidence>
<evidence type="ECO:0000313" key="4">
    <source>
        <dbReference type="RefSeq" id="XP_019642750.1"/>
    </source>
</evidence>
<gene>
    <name evidence="3 4" type="primary">LOC109484023</name>
</gene>
<reference evidence="3 4" key="1">
    <citation type="submission" date="2025-04" db="UniProtKB">
        <authorList>
            <consortium name="RefSeq"/>
        </authorList>
    </citation>
    <scope>IDENTIFICATION</scope>
    <source>
        <tissue evidence="3 4">Gonad</tissue>
    </source>
</reference>
<dbReference type="InterPro" id="IPR043407">
    <property type="entry name" value="Nkap_D1"/>
</dbReference>
<feature type="compositionally biased region" description="Basic residues" evidence="1">
    <location>
        <begin position="122"/>
        <end position="143"/>
    </location>
</feature>
<evidence type="ECO:0000313" key="2">
    <source>
        <dbReference type="Proteomes" id="UP000515135"/>
    </source>
</evidence>
<feature type="compositionally biased region" description="Basic and acidic residues" evidence="1">
    <location>
        <begin position="224"/>
        <end position="241"/>
    </location>
</feature>
<feature type="region of interest" description="Disordered" evidence="1">
    <location>
        <begin position="25"/>
        <end position="253"/>
    </location>
</feature>
<feature type="compositionally biased region" description="Basic and acidic residues" evidence="1">
    <location>
        <begin position="199"/>
        <end position="209"/>
    </location>
</feature>
<feature type="compositionally biased region" description="Basic residues" evidence="1">
    <location>
        <begin position="210"/>
        <end position="223"/>
    </location>
</feature>
<keyword evidence="2" id="KW-1185">Reference proteome</keyword>
<dbReference type="OrthoDB" id="10055694at2759"/>
<name>A0A6P5A961_BRABE</name>
<dbReference type="PANTHER" id="PTHR46940:SF1">
    <property type="entry name" value="NKAP DOMAIN CONTAINING 1"/>
    <property type="match status" value="1"/>
</dbReference>
<feature type="compositionally biased region" description="Basic and acidic residues" evidence="1">
    <location>
        <begin position="92"/>
        <end position="104"/>
    </location>
</feature>
<protein>
    <submittedName>
        <fullName evidence="3 4">Uncharacterized protein C11orf57-like</fullName>
    </submittedName>
</protein>
<dbReference type="KEGG" id="bbel:109484023"/>
<feature type="compositionally biased region" description="Basic and acidic residues" evidence="1">
    <location>
        <begin position="25"/>
        <end position="48"/>
    </location>
</feature>
<dbReference type="GeneID" id="109484023"/>
<accession>A0A6P5A961</accession>
<dbReference type="Pfam" id="PF15692">
    <property type="entry name" value="NKAP"/>
    <property type="match status" value="1"/>
</dbReference>
<proteinExistence type="predicted"/>
<dbReference type="RefSeq" id="XP_019642749.1">
    <property type="nucleotide sequence ID" value="XM_019787190.1"/>
</dbReference>
<evidence type="ECO:0000256" key="1">
    <source>
        <dbReference type="SAM" id="MobiDB-lite"/>
    </source>
</evidence>
<dbReference type="AlphaFoldDB" id="A0A6P5A961"/>
<dbReference type="RefSeq" id="XP_019642750.1">
    <property type="nucleotide sequence ID" value="XM_019787191.1"/>
</dbReference>
<sequence>MAGWRGKTSVDKQLLKNVIRHTESMNKVHEESEMWRQHKELTQSRRNDTSPYRSGRMRSDRSVDTSVRASGGVSPGSSYWTRKLYQAEEADPDRWGHSGFKELYPDAFSSSASTEDLGERSRSKKRKKKKKAKKKDVSKKRKHSSDSDSSAQRERRKTSKKRKRKKNSGDDHGKTKLTTQPTSHHKNGRNDVQGSDIFVPERAEKDKSDRHRPKHKQSRRSRRDRSPADADSKHRTRDGKAKTTGRKKHSDGR</sequence>
<dbReference type="PANTHER" id="PTHR46940">
    <property type="entry name" value="NKAP DOMAIN-CONTAINING 1"/>
    <property type="match status" value="1"/>
</dbReference>
<organism evidence="2 3">
    <name type="scientific">Branchiostoma belcheri</name>
    <name type="common">Amphioxus</name>
    <dbReference type="NCBI Taxonomy" id="7741"/>
    <lineage>
        <taxon>Eukaryota</taxon>
        <taxon>Metazoa</taxon>
        <taxon>Chordata</taxon>
        <taxon>Cephalochordata</taxon>
        <taxon>Leptocardii</taxon>
        <taxon>Amphioxiformes</taxon>
        <taxon>Branchiostomatidae</taxon>
        <taxon>Branchiostoma</taxon>
    </lineage>
</organism>
<dbReference type="Proteomes" id="UP000515135">
    <property type="component" value="Unplaced"/>
</dbReference>